<gene>
    <name evidence="1" type="ORF">ENW11_05485</name>
</gene>
<name>A0A7V4WLB2_9BACT</name>
<dbReference type="EMBL" id="DTIY01000036">
    <property type="protein sequence ID" value="HGY39242.1"/>
    <property type="molecule type" value="Genomic_DNA"/>
</dbReference>
<comment type="caution">
    <text evidence="1">The sequence shown here is derived from an EMBL/GenBank/DDBJ whole genome shotgun (WGS) entry which is preliminary data.</text>
</comment>
<reference evidence="1" key="1">
    <citation type="journal article" date="2020" name="mSystems">
        <title>Genome- and Community-Level Interaction Insights into Carbon Utilization and Element Cycling Functions of Hydrothermarchaeota in Hydrothermal Sediment.</title>
        <authorList>
            <person name="Zhou Z."/>
            <person name="Liu Y."/>
            <person name="Xu W."/>
            <person name="Pan J."/>
            <person name="Luo Z.H."/>
            <person name="Li M."/>
        </authorList>
    </citation>
    <scope>NUCLEOTIDE SEQUENCE [LARGE SCALE GENOMIC DNA]</scope>
    <source>
        <strain evidence="1">SpSt-82</strain>
    </source>
</reference>
<organism evidence="1">
    <name type="scientific">Candidatus Caldatribacterium saccharofermentans</name>
    <dbReference type="NCBI Taxonomy" id="1454753"/>
    <lineage>
        <taxon>Bacteria</taxon>
        <taxon>Pseudomonadati</taxon>
        <taxon>Atribacterota</taxon>
        <taxon>Atribacteria</taxon>
        <taxon>Atribacterales</taxon>
        <taxon>Candidatus Caldatribacteriaceae</taxon>
        <taxon>Candidatus Caldatribacterium</taxon>
    </lineage>
</organism>
<sequence length="152" mass="17699">MGRRRTTQSRKLSPEEFQKFLELIDSLELEDITVMKMSFELLSPLEEGTVAIKIGERAGSPQRKGESLEVPQAFAITVEQKEEEKLRFRVEYLLTFSVAREETVSQALEHEGVTRFFLEQQVPKLVWPFLREDFHFACSKLGLRPITLKLRK</sequence>
<protein>
    <submittedName>
        <fullName evidence="1">Uncharacterized protein</fullName>
    </submittedName>
</protein>
<dbReference type="Gene3D" id="3.10.420.10">
    <property type="entry name" value="SecB-like"/>
    <property type="match status" value="1"/>
</dbReference>
<accession>A0A7V4WLB2</accession>
<proteinExistence type="predicted"/>
<dbReference type="RefSeq" id="WP_017874291.1">
    <property type="nucleotide sequence ID" value="NZ_CP187957.1"/>
</dbReference>
<dbReference type="AlphaFoldDB" id="A0A7V4WLB2"/>
<evidence type="ECO:0000313" key="1">
    <source>
        <dbReference type="EMBL" id="HGY39242.1"/>
    </source>
</evidence>
<dbReference type="SUPFAM" id="SSF54611">
    <property type="entry name" value="SecB-like"/>
    <property type="match status" value="1"/>
</dbReference>
<dbReference type="InterPro" id="IPR035958">
    <property type="entry name" value="SecB-like_sf"/>
</dbReference>